<evidence type="ECO:0000259" key="20">
    <source>
        <dbReference type="Pfam" id="PF00501"/>
    </source>
</evidence>
<comment type="subcellular location">
    <subcellularLocation>
        <location evidence="3">Cell membrane</location>
        <topology evidence="3">Multi-pass membrane protein</topology>
    </subcellularLocation>
    <subcellularLocation>
        <location evidence="1">Lipid droplet</location>
    </subcellularLocation>
    <subcellularLocation>
        <location evidence="2">Peroxisome membrane</location>
        <topology evidence="2">Multi-pass membrane protein</topology>
    </subcellularLocation>
</comment>
<dbReference type="FunFam" id="3.40.50.12780:FF:000019">
    <property type="entry name" value="Long-chain fatty acid transporter"/>
    <property type="match status" value="1"/>
</dbReference>
<dbReference type="GO" id="GO:0005778">
    <property type="term" value="C:peroxisomal membrane"/>
    <property type="evidence" value="ECO:0007669"/>
    <property type="project" value="UniProtKB-SubCell"/>
</dbReference>
<keyword evidence="10" id="KW-0547">Nucleotide-binding</keyword>
<feature type="domain" description="AMP-dependent synthetase/ligase" evidence="20">
    <location>
        <begin position="58"/>
        <end position="370"/>
    </location>
</feature>
<evidence type="ECO:0000259" key="21">
    <source>
        <dbReference type="Pfam" id="PF13193"/>
    </source>
</evidence>
<evidence type="ECO:0000256" key="3">
    <source>
        <dbReference type="ARBA" id="ARBA00004651"/>
    </source>
</evidence>
<evidence type="ECO:0000256" key="13">
    <source>
        <dbReference type="ARBA" id="ARBA00023055"/>
    </source>
</evidence>
<comment type="similarity">
    <text evidence="4">Belongs to the ATP-dependent AMP-binding enzyme family.</text>
</comment>
<dbReference type="SUPFAM" id="SSF56801">
    <property type="entry name" value="Acetyl-CoA synthetase-like"/>
    <property type="match status" value="1"/>
</dbReference>
<keyword evidence="8" id="KW-0551">Lipid droplet</keyword>
<evidence type="ECO:0000313" key="23">
    <source>
        <dbReference type="Proteomes" id="UP000799291"/>
    </source>
</evidence>
<dbReference type="InterPro" id="IPR000873">
    <property type="entry name" value="AMP-dep_synth/lig_dom"/>
</dbReference>
<keyword evidence="9" id="KW-0812">Transmembrane</keyword>
<evidence type="ECO:0000256" key="14">
    <source>
        <dbReference type="ARBA" id="ARBA00023136"/>
    </source>
</evidence>
<dbReference type="AlphaFoldDB" id="A0A6G1JI42"/>
<dbReference type="GO" id="GO:0044539">
    <property type="term" value="P:long-chain fatty acid import into cell"/>
    <property type="evidence" value="ECO:0007669"/>
    <property type="project" value="TreeGrafter"/>
</dbReference>
<feature type="domain" description="AMP-binding enzyme C-terminal" evidence="21">
    <location>
        <begin position="499"/>
        <end position="571"/>
    </location>
</feature>
<dbReference type="InterPro" id="IPR042099">
    <property type="entry name" value="ANL_N_sf"/>
</dbReference>
<dbReference type="GO" id="GO:0009898">
    <property type="term" value="C:cytoplasmic side of plasma membrane"/>
    <property type="evidence" value="ECO:0007669"/>
    <property type="project" value="TreeGrafter"/>
</dbReference>
<name>A0A6G1JI42_9PLEO</name>
<keyword evidence="23" id="KW-1185">Reference proteome</keyword>
<evidence type="ECO:0000256" key="10">
    <source>
        <dbReference type="ARBA" id="ARBA00022741"/>
    </source>
</evidence>
<dbReference type="PROSITE" id="PS50007">
    <property type="entry name" value="PIPLC_X_DOMAIN"/>
    <property type="match status" value="1"/>
</dbReference>
<dbReference type="Gene3D" id="3.30.300.30">
    <property type="match status" value="1"/>
</dbReference>
<evidence type="ECO:0000256" key="2">
    <source>
        <dbReference type="ARBA" id="ARBA00004585"/>
    </source>
</evidence>
<evidence type="ECO:0000256" key="1">
    <source>
        <dbReference type="ARBA" id="ARBA00004502"/>
    </source>
</evidence>
<keyword evidence="12" id="KW-1133">Transmembrane helix</keyword>
<evidence type="ECO:0000256" key="18">
    <source>
        <dbReference type="ARBA" id="ARBA00068795"/>
    </source>
</evidence>
<reference evidence="22" key="1">
    <citation type="journal article" date="2020" name="Stud. Mycol.">
        <title>101 Dothideomycetes genomes: a test case for predicting lifestyles and emergence of pathogens.</title>
        <authorList>
            <person name="Haridas S."/>
            <person name="Albert R."/>
            <person name="Binder M."/>
            <person name="Bloem J."/>
            <person name="Labutti K."/>
            <person name="Salamov A."/>
            <person name="Andreopoulos B."/>
            <person name="Baker S."/>
            <person name="Barry K."/>
            <person name="Bills G."/>
            <person name="Bluhm B."/>
            <person name="Cannon C."/>
            <person name="Castanera R."/>
            <person name="Culley D."/>
            <person name="Daum C."/>
            <person name="Ezra D."/>
            <person name="Gonzalez J."/>
            <person name="Henrissat B."/>
            <person name="Kuo A."/>
            <person name="Liang C."/>
            <person name="Lipzen A."/>
            <person name="Lutzoni F."/>
            <person name="Magnuson J."/>
            <person name="Mondo S."/>
            <person name="Nolan M."/>
            <person name="Ohm R."/>
            <person name="Pangilinan J."/>
            <person name="Park H.-J."/>
            <person name="Ramirez L."/>
            <person name="Alfaro M."/>
            <person name="Sun H."/>
            <person name="Tritt A."/>
            <person name="Yoshinaga Y."/>
            <person name="Zwiers L.-H."/>
            <person name="Turgeon B."/>
            <person name="Goodwin S."/>
            <person name="Spatafora J."/>
            <person name="Crous P."/>
            <person name="Grigoriev I."/>
        </authorList>
    </citation>
    <scope>NUCLEOTIDE SEQUENCE</scope>
    <source>
        <strain evidence="22">CBS 122367</strain>
    </source>
</reference>
<dbReference type="PANTHER" id="PTHR43107">
    <property type="entry name" value="LONG-CHAIN FATTY ACID TRANSPORT PROTEIN"/>
    <property type="match status" value="1"/>
</dbReference>
<dbReference type="OrthoDB" id="196650at2759"/>
<keyword evidence="6" id="KW-1003">Cell membrane</keyword>
<evidence type="ECO:0000256" key="9">
    <source>
        <dbReference type="ARBA" id="ARBA00022692"/>
    </source>
</evidence>
<sequence>MALVPVAGAIAGATAAAAYLDAKFHIRKDVNSLRNTWKTEREFRQAGARNRGSLWYWFEAQVKRLPPTEEAIWSRVGCYTWAETYANACRYGQYLLQHGVSSGNLVTFVLTNQPEFVFGTLGAWAIGSAPALINHHLAGDALIHCLKVAGGKLLIVDEDKDTQERIEAVRDRIEGELGMTIRVLDKHLKGEILRMEPKRPEDELRSGITGTFPMCLFYTSGTTGHPKACPFESQRAGGLAGGRVRDLDLLPGPNGDRWYICMPLYHGTGFTTAVSCMLSGVTLCIGKKFSTSRFWGDIRESNSTAFVYVGETARYLLANPPSDMDKKHNVKVMFGNGMRPDVWGRFVERFGIKTVAEFFNSTEGVFGLINVCRGPFLTTAVGHHGGIQRHRLRNTFIPVEIDHETNSILRDPRTGFARRTSYEEGGEIIVALPHESAFVGYYKNPEATNKKFERNVFKKGDLFYRTGDALRRDADGRWFFLDRLGDTFRWKSENVSTAEVGEVLGHYPGVVEANVYGVEVPGHDGRAGCAAIYIDPAQLPGFDFNALLEHSRAKLPKYAVPLFIRVLNGITTMHNNKQNKVPLRNDGIDLRKLQARAEAEAAEKGIAKEDVKYDTMYWCPAALSSIHAGEEDEGYIVYSLQDWDALRSSVPGAAKL</sequence>
<dbReference type="GO" id="GO:0005324">
    <property type="term" value="F:long-chain fatty acid transmembrane transporter activity"/>
    <property type="evidence" value="ECO:0007669"/>
    <property type="project" value="TreeGrafter"/>
</dbReference>
<comment type="catalytic activity">
    <reaction evidence="16">
        <text>a very long-chain fatty acid + ATP + CoA = a very long-chain fatty acyl-CoA + AMP + diphosphate</text>
        <dbReference type="Rhea" id="RHEA:54536"/>
        <dbReference type="ChEBI" id="CHEBI:30616"/>
        <dbReference type="ChEBI" id="CHEBI:33019"/>
        <dbReference type="ChEBI" id="CHEBI:57287"/>
        <dbReference type="ChEBI" id="CHEBI:58950"/>
        <dbReference type="ChEBI" id="CHEBI:138261"/>
        <dbReference type="ChEBI" id="CHEBI:456215"/>
    </reaction>
</comment>
<keyword evidence="5" id="KW-0813">Transport</keyword>
<keyword evidence="7" id="KW-0436">Ligase</keyword>
<dbReference type="InterPro" id="IPR045851">
    <property type="entry name" value="AMP-bd_C_sf"/>
</dbReference>
<keyword evidence="14" id="KW-0472">Membrane</keyword>
<evidence type="ECO:0000256" key="5">
    <source>
        <dbReference type="ARBA" id="ARBA00022448"/>
    </source>
</evidence>
<keyword evidence="11" id="KW-0067">ATP-binding</keyword>
<keyword evidence="13" id="KW-0445">Lipid transport</keyword>
<accession>A0A6G1JI42</accession>
<keyword evidence="15" id="KW-0576">Peroxisome</keyword>
<comment type="function">
    <text evidence="17">Acyl-CoA synthetase required for both the import of long chain fatty acids (LCFAs) (C14-C18) and the activation very long chain fatty acids (VLCFAs) (C20-C26) by esterification of the fatty acids into metabolically active CoA-thioesters for subsequent degradation or incorporation into phospholipids. The transport and fatty acyl-CoA synthetase activities are genetically separable and are thus independent activities. Esterifies VLCFAs in the peroxisome matrix. The VLCFAs are actively transported into peroxisomes by a PXA1-PXA2 heterodimeric transporter in the peroxisomal membrane.</text>
</comment>
<evidence type="ECO:0000256" key="19">
    <source>
        <dbReference type="ARBA" id="ARBA00078285"/>
    </source>
</evidence>
<dbReference type="InterPro" id="IPR025110">
    <property type="entry name" value="AMP-bd_C"/>
</dbReference>
<evidence type="ECO:0000256" key="11">
    <source>
        <dbReference type="ARBA" id="ARBA00022840"/>
    </source>
</evidence>
<dbReference type="GO" id="GO:0004467">
    <property type="term" value="F:long-chain fatty acid-CoA ligase activity"/>
    <property type="evidence" value="ECO:0007669"/>
    <property type="project" value="TreeGrafter"/>
</dbReference>
<gene>
    <name evidence="22" type="ORF">K458DRAFT_484392</name>
</gene>
<dbReference type="InterPro" id="IPR020845">
    <property type="entry name" value="AMP-binding_CS"/>
</dbReference>
<evidence type="ECO:0000313" key="22">
    <source>
        <dbReference type="EMBL" id="KAF2689809.1"/>
    </source>
</evidence>
<dbReference type="GO" id="GO:0005524">
    <property type="term" value="F:ATP binding"/>
    <property type="evidence" value="ECO:0007669"/>
    <property type="project" value="UniProtKB-KW"/>
</dbReference>
<dbReference type="Proteomes" id="UP000799291">
    <property type="component" value="Unassembled WGS sequence"/>
</dbReference>
<evidence type="ECO:0000256" key="6">
    <source>
        <dbReference type="ARBA" id="ARBA00022475"/>
    </source>
</evidence>
<evidence type="ECO:0000256" key="12">
    <source>
        <dbReference type="ARBA" id="ARBA00022989"/>
    </source>
</evidence>
<dbReference type="PROSITE" id="PS00455">
    <property type="entry name" value="AMP_BINDING"/>
    <property type="match status" value="1"/>
</dbReference>
<evidence type="ECO:0000256" key="4">
    <source>
        <dbReference type="ARBA" id="ARBA00006432"/>
    </source>
</evidence>
<dbReference type="Pfam" id="PF00501">
    <property type="entry name" value="AMP-binding"/>
    <property type="match status" value="1"/>
</dbReference>
<evidence type="ECO:0000256" key="8">
    <source>
        <dbReference type="ARBA" id="ARBA00022677"/>
    </source>
</evidence>
<evidence type="ECO:0000256" key="17">
    <source>
        <dbReference type="ARBA" id="ARBA00060276"/>
    </source>
</evidence>
<dbReference type="GO" id="GO:0005811">
    <property type="term" value="C:lipid droplet"/>
    <property type="evidence" value="ECO:0007669"/>
    <property type="project" value="UniProtKB-SubCell"/>
</dbReference>
<proteinExistence type="inferred from homology"/>
<evidence type="ECO:0000256" key="15">
    <source>
        <dbReference type="ARBA" id="ARBA00023140"/>
    </source>
</evidence>
<dbReference type="Pfam" id="PF13193">
    <property type="entry name" value="AMP-binding_C"/>
    <property type="match status" value="1"/>
</dbReference>
<evidence type="ECO:0000256" key="16">
    <source>
        <dbReference type="ARBA" id="ARBA00051585"/>
    </source>
</evidence>
<dbReference type="PANTHER" id="PTHR43107:SF6">
    <property type="entry name" value="ACYL-COA SYNTHETASE FAMILY PROTEIN (CEFD1), PUTATIVE (AFU_ORTHOLOGUE AFUA_6G03630)-RELATED"/>
    <property type="match status" value="1"/>
</dbReference>
<evidence type="ECO:0000256" key="7">
    <source>
        <dbReference type="ARBA" id="ARBA00022598"/>
    </source>
</evidence>
<dbReference type="FunFam" id="3.30.300.30:FF:000002">
    <property type="entry name" value="Long-chain fatty acid transport protein 1"/>
    <property type="match status" value="1"/>
</dbReference>
<protein>
    <recommendedName>
        <fullName evidence="18">Very long-chain fatty acid transport protein</fullName>
    </recommendedName>
    <alternativeName>
        <fullName evidence="19">Very-long-chain acyl-CoA synthetase</fullName>
    </alternativeName>
</protein>
<dbReference type="Gene3D" id="3.40.50.12780">
    <property type="entry name" value="N-terminal domain of ligase-like"/>
    <property type="match status" value="1"/>
</dbReference>
<organism evidence="22 23">
    <name type="scientific">Lentithecium fluviatile CBS 122367</name>
    <dbReference type="NCBI Taxonomy" id="1168545"/>
    <lineage>
        <taxon>Eukaryota</taxon>
        <taxon>Fungi</taxon>
        <taxon>Dikarya</taxon>
        <taxon>Ascomycota</taxon>
        <taxon>Pezizomycotina</taxon>
        <taxon>Dothideomycetes</taxon>
        <taxon>Pleosporomycetidae</taxon>
        <taxon>Pleosporales</taxon>
        <taxon>Massarineae</taxon>
        <taxon>Lentitheciaceae</taxon>
        <taxon>Lentithecium</taxon>
    </lineage>
</organism>
<dbReference type="EMBL" id="MU005572">
    <property type="protein sequence ID" value="KAF2689809.1"/>
    <property type="molecule type" value="Genomic_DNA"/>
</dbReference>